<evidence type="ECO:0000259" key="4">
    <source>
        <dbReference type="Pfam" id="PF00501"/>
    </source>
</evidence>
<dbReference type="Gene3D" id="3.40.50.12780">
    <property type="entry name" value="N-terminal domain of ligase-like"/>
    <property type="match status" value="1"/>
</dbReference>
<comment type="caution">
    <text evidence="6">The sequence shown here is derived from an EMBL/GenBank/DDBJ whole genome shotgun (WGS) entry which is preliminary data.</text>
</comment>
<feature type="domain" description="AMP-binding enzyme C-terminal" evidence="5">
    <location>
        <begin position="458"/>
        <end position="535"/>
    </location>
</feature>
<comment type="similarity">
    <text evidence="1">Belongs to the ATP-dependent AMP-binding enzyme family.</text>
</comment>
<evidence type="ECO:0000313" key="7">
    <source>
        <dbReference type="Proteomes" id="UP000279336"/>
    </source>
</evidence>
<protein>
    <submittedName>
        <fullName evidence="6">Cyclohexanecarboxylate-CoA ligase</fullName>
    </submittedName>
</protein>
<evidence type="ECO:0000256" key="1">
    <source>
        <dbReference type="ARBA" id="ARBA00006432"/>
    </source>
</evidence>
<accession>A0A8B3FLH6</accession>
<dbReference type="PROSITE" id="PS00455">
    <property type="entry name" value="AMP_BINDING"/>
    <property type="match status" value="1"/>
</dbReference>
<sequence>MSSRTPRPHEPGFVAMPAALRADFRARGWWGEHCLLDWWNLAVLASPDAPAVIDRNGTRFTYAEADELSSRFAGWLVGAGVRPGAVVAVQLPNWAEFLPIFIGIMKAGAVINPLSANLRSSELRHAVNTCGTTIMLMPAAFRSTDYHALGDDLLEQVAGLQKILFVRDAPDNDSSFSSAVKNTQPVAQEDWLLSHGEDLAAVLFTSGSESEPKGVMLSHNNLIASEISFSYALRLGPEDRMLMPAPVGHATGFMHGVVMPVLTRGTSLLCDSTKGPEMAEFASRYGATCGMSVPAVIDSMLCTCEELGTGLARIRFLCCGGSPVPRRLLERARSLGIRVYSVYGATESAPHTMTTFHDSDERVLSTDGRACPGTEIRIVDRLTHKPVPAGVEGEEASRGPAVFCGYMGHPELTAAAVDKAGWYYSGDLAIMDDDGYIRVTGRCKDVINRGGENISAAEVERALMCHPAVLAAAVVAMPDRVMGQRACAFLVSRDKLPKLSVADLNDYFVSRGMAKFKIPERVEYLDELPTTSSGKVSKRVLRERIEAMLEVEHSDQMPDPDQPAKLNASVLRSTPRGRPAPGAAPSPR</sequence>
<dbReference type="InterPro" id="IPR025110">
    <property type="entry name" value="AMP-bd_C"/>
</dbReference>
<dbReference type="PANTHER" id="PTHR43767">
    <property type="entry name" value="LONG-CHAIN-FATTY-ACID--COA LIGASE"/>
    <property type="match status" value="1"/>
</dbReference>
<dbReference type="Gene3D" id="3.30.300.30">
    <property type="match status" value="1"/>
</dbReference>
<evidence type="ECO:0000256" key="3">
    <source>
        <dbReference type="SAM" id="MobiDB-lite"/>
    </source>
</evidence>
<dbReference type="Proteomes" id="UP000279336">
    <property type="component" value="Unassembled WGS sequence"/>
</dbReference>
<dbReference type="Pfam" id="PF00501">
    <property type="entry name" value="AMP-binding"/>
    <property type="match status" value="1"/>
</dbReference>
<dbReference type="InterPro" id="IPR000873">
    <property type="entry name" value="AMP-dep_synth/lig_dom"/>
</dbReference>
<organism evidence="6 7">
    <name type="scientific">Propionibacterium australiense</name>
    <dbReference type="NCBI Taxonomy" id="119981"/>
    <lineage>
        <taxon>Bacteria</taxon>
        <taxon>Bacillati</taxon>
        <taxon>Actinomycetota</taxon>
        <taxon>Actinomycetes</taxon>
        <taxon>Propionibacteriales</taxon>
        <taxon>Propionibacteriaceae</taxon>
        <taxon>Propionibacterium</taxon>
    </lineage>
</organism>
<dbReference type="AlphaFoldDB" id="A0A8B3FLH6"/>
<feature type="domain" description="AMP-dependent synthetase/ligase" evidence="4">
    <location>
        <begin position="45"/>
        <end position="406"/>
    </location>
</feature>
<dbReference type="SUPFAM" id="SSF56801">
    <property type="entry name" value="Acetyl-CoA synthetase-like"/>
    <property type="match status" value="1"/>
</dbReference>
<dbReference type="InterPro" id="IPR045851">
    <property type="entry name" value="AMP-bd_C_sf"/>
</dbReference>
<dbReference type="InterPro" id="IPR020845">
    <property type="entry name" value="AMP-binding_CS"/>
</dbReference>
<dbReference type="InterPro" id="IPR050237">
    <property type="entry name" value="ATP-dep_AMP-bd_enzyme"/>
</dbReference>
<dbReference type="EMBL" id="RCIW01000002">
    <property type="protein sequence ID" value="RLP12730.1"/>
    <property type="molecule type" value="Genomic_DNA"/>
</dbReference>
<keyword evidence="2 6" id="KW-0436">Ligase</keyword>
<dbReference type="FunFam" id="3.30.300.30:FF:000008">
    <property type="entry name" value="2,3-dihydroxybenzoate-AMP ligase"/>
    <property type="match status" value="1"/>
</dbReference>
<evidence type="ECO:0000313" key="6">
    <source>
        <dbReference type="EMBL" id="RLP12730.1"/>
    </source>
</evidence>
<gene>
    <name evidence="6" type="ORF">D7U36_01705</name>
</gene>
<dbReference type="OrthoDB" id="9803968at2"/>
<feature type="compositionally biased region" description="Low complexity" evidence="3">
    <location>
        <begin position="572"/>
        <end position="581"/>
    </location>
</feature>
<reference evidence="6 7" key="1">
    <citation type="submission" date="2018-10" db="EMBL/GenBank/DDBJ databases">
        <title>Propionibacterium australiense Genome Sequencing and Assembly.</title>
        <authorList>
            <person name="Bernier A.-M."/>
            <person name="Bernard K."/>
        </authorList>
    </citation>
    <scope>NUCLEOTIDE SEQUENCE [LARGE SCALE GENOMIC DNA]</scope>
    <source>
        <strain evidence="6 7">NML98A078</strain>
    </source>
</reference>
<name>A0A8B3FLH6_9ACTN</name>
<dbReference type="PANTHER" id="PTHR43767:SF1">
    <property type="entry name" value="NONRIBOSOMAL PEPTIDE SYNTHASE PES1 (EUROFUNG)-RELATED"/>
    <property type="match status" value="1"/>
</dbReference>
<evidence type="ECO:0000256" key="2">
    <source>
        <dbReference type="ARBA" id="ARBA00022598"/>
    </source>
</evidence>
<dbReference type="InterPro" id="IPR042099">
    <property type="entry name" value="ANL_N_sf"/>
</dbReference>
<proteinExistence type="inferred from homology"/>
<dbReference type="Pfam" id="PF13193">
    <property type="entry name" value="AMP-binding_C"/>
    <property type="match status" value="1"/>
</dbReference>
<dbReference type="GO" id="GO:0016878">
    <property type="term" value="F:acid-thiol ligase activity"/>
    <property type="evidence" value="ECO:0007669"/>
    <property type="project" value="UniProtKB-ARBA"/>
</dbReference>
<evidence type="ECO:0000259" key="5">
    <source>
        <dbReference type="Pfam" id="PF13193"/>
    </source>
</evidence>
<feature type="region of interest" description="Disordered" evidence="3">
    <location>
        <begin position="551"/>
        <end position="588"/>
    </location>
</feature>